<name>C7RVL5_ACCRE</name>
<reference evidence="2" key="1">
    <citation type="submission" date="2009-08" db="EMBL/GenBank/DDBJ databases">
        <authorList>
            <consortium name="US DOE Joint Genome Institute"/>
            <person name="Lucas S."/>
            <person name="Copeland A."/>
            <person name="Lapidus A."/>
            <person name="Glavina del Rio T."/>
            <person name="Dalin E."/>
            <person name="Tice H."/>
            <person name="Bruce D."/>
            <person name="Barry K."/>
            <person name="Pitluck S."/>
            <person name="Lowry S."/>
            <person name="Larimer F."/>
            <person name="Land M."/>
            <person name="Hauser L."/>
            <person name="Kyrpides N."/>
            <person name="Ivanova N."/>
            <person name="McMahon K.D."/>
            <person name="Hugenholtz P."/>
        </authorList>
    </citation>
    <scope>NUCLEOTIDE SEQUENCE</scope>
    <source>
        <strain evidence="2">UW-1</strain>
    </source>
</reference>
<protein>
    <submittedName>
        <fullName evidence="2">Uncharacterized protein</fullName>
    </submittedName>
</protein>
<evidence type="ECO:0000256" key="1">
    <source>
        <dbReference type="SAM" id="MobiDB-lite"/>
    </source>
</evidence>
<dbReference type="AlphaFoldDB" id="C7RVL5"/>
<accession>C7RVL5</accession>
<gene>
    <name evidence="2" type="ordered locus">CAP2UW1_3218</name>
</gene>
<reference evidence="2" key="2">
    <citation type="submission" date="2009-09" db="EMBL/GenBank/DDBJ databases">
        <title>Complete sequence of chromosome of Candidatus Accumulibacter phosphatis clade IIA str. UW-1.</title>
        <authorList>
            <consortium name="US DOE Joint Genome Institute"/>
            <person name="Martin H.G."/>
            <person name="Ivanova N."/>
            <person name="Kunin V."/>
            <person name="Warnecke F."/>
            <person name="Barry K."/>
            <person name="He S."/>
            <person name="Salamov A."/>
            <person name="Szeto E."/>
            <person name="Dalin E."/>
            <person name="Pangilinan J.L."/>
            <person name="Lapidus A."/>
            <person name="Lowry S."/>
            <person name="Kyrpides N.C."/>
            <person name="McMahon K.D."/>
            <person name="Hugenholtz P."/>
        </authorList>
    </citation>
    <scope>NUCLEOTIDE SEQUENCE [LARGE SCALE GENOMIC DNA]</scope>
    <source>
        <strain evidence="2">UW-1</strain>
    </source>
</reference>
<organism evidence="2">
    <name type="scientific">Accumulibacter regalis</name>
    <dbReference type="NCBI Taxonomy" id="522306"/>
    <lineage>
        <taxon>Bacteria</taxon>
        <taxon>Pseudomonadati</taxon>
        <taxon>Pseudomonadota</taxon>
        <taxon>Betaproteobacteria</taxon>
        <taxon>Candidatus Accumulibacter</taxon>
    </lineage>
</organism>
<sequence>MVDESHEVGVAVDQRARPFQAFGQADASTTRQYNCTGPGMPD</sequence>
<dbReference type="KEGG" id="app:CAP2UW1_3218"/>
<feature type="compositionally biased region" description="Polar residues" evidence="1">
    <location>
        <begin position="26"/>
        <end position="35"/>
    </location>
</feature>
<dbReference type="HOGENOM" id="CLU_3245645_0_0_4"/>
<proteinExistence type="predicted"/>
<dbReference type="EMBL" id="CP001715">
    <property type="protein sequence ID" value="ACV36488.1"/>
    <property type="molecule type" value="Genomic_DNA"/>
</dbReference>
<evidence type="ECO:0000313" key="2">
    <source>
        <dbReference type="EMBL" id="ACV36488.1"/>
    </source>
</evidence>
<feature type="region of interest" description="Disordered" evidence="1">
    <location>
        <begin position="23"/>
        <end position="42"/>
    </location>
</feature>
<dbReference type="STRING" id="522306.CAP2UW1_3218"/>